<feature type="region of interest" description="Disordered" evidence="1">
    <location>
        <begin position="123"/>
        <end position="143"/>
    </location>
</feature>
<evidence type="ECO:0000313" key="3">
    <source>
        <dbReference type="Proteomes" id="UP000583944"/>
    </source>
</evidence>
<reference evidence="2 3" key="1">
    <citation type="journal article" date="2019" name="Genome Biol. Evol.">
        <title>Nanopore Sequencing Significantly Improves Genome Assembly of the Protozoan Parasite Trypanosoma cruzi.</title>
        <authorList>
            <person name="Diaz-Viraque F."/>
            <person name="Pita S."/>
            <person name="Greif G."/>
            <person name="de Souza R.C.M."/>
            <person name="Iraola G."/>
            <person name="Robello C."/>
        </authorList>
    </citation>
    <scope>NUCLEOTIDE SEQUENCE [LARGE SCALE GENOMIC DNA]</scope>
    <source>
        <strain evidence="2 3">Berenice</strain>
    </source>
</reference>
<dbReference type="Proteomes" id="UP000583944">
    <property type="component" value="Unassembled WGS sequence"/>
</dbReference>
<accession>A0A7J6Y2A7</accession>
<comment type="caution">
    <text evidence="2">The sequence shown here is derived from an EMBL/GenBank/DDBJ whole genome shotgun (WGS) entry which is preliminary data.</text>
</comment>
<proteinExistence type="predicted"/>
<dbReference type="VEuPathDB" id="TriTrypDB:BCY84_01310"/>
<gene>
    <name evidence="2" type="ORF">ECC02_006064</name>
</gene>
<organism evidence="2 3">
    <name type="scientific">Trypanosoma cruzi</name>
    <dbReference type="NCBI Taxonomy" id="5693"/>
    <lineage>
        <taxon>Eukaryota</taxon>
        <taxon>Discoba</taxon>
        <taxon>Euglenozoa</taxon>
        <taxon>Kinetoplastea</taxon>
        <taxon>Metakinetoplastina</taxon>
        <taxon>Trypanosomatida</taxon>
        <taxon>Trypanosomatidae</taxon>
        <taxon>Trypanosoma</taxon>
        <taxon>Schizotrypanum</taxon>
    </lineage>
</organism>
<evidence type="ECO:0000313" key="2">
    <source>
        <dbReference type="EMBL" id="KAF5220904.1"/>
    </source>
</evidence>
<sequence>MRRTDGIDMDADGLMVNAVRSAAYRQQYDETNNTRWGGLLVDGDHDCEEDDNGDLPPRRRSISLNQLLYSEPLQRDFMARTTTEKLSPSVNNHHDDDNNNDGLTAIQRLIDAQYDSCAIRVNNHRSGNSERNNNNKKKNNCNDGDDIYSEVLEGKSDWDSALPPRPVCYSKETILKETHMRLGDREDAEASRLPDKRETRSVGVQCEMRAAKKAATLRHLEQLRQQSLSGDPESIARLLARHIRELEMERFGHSSAFTSALLQQL</sequence>
<dbReference type="AlphaFoldDB" id="A0A7J6Y2A7"/>
<name>A0A7J6Y2A7_TRYCR</name>
<protein>
    <submittedName>
        <fullName evidence="2">Uncharacterized protein</fullName>
    </submittedName>
</protein>
<dbReference type="EMBL" id="JABDHM010000044">
    <property type="protein sequence ID" value="KAF5220904.1"/>
    <property type="molecule type" value="Genomic_DNA"/>
</dbReference>
<evidence type="ECO:0000256" key="1">
    <source>
        <dbReference type="SAM" id="MobiDB-lite"/>
    </source>
</evidence>
<dbReference type="VEuPathDB" id="TriTrypDB:ECC02_006064"/>